<proteinExistence type="predicted"/>
<protein>
    <submittedName>
        <fullName evidence="2">Uncharacterized protein</fullName>
    </submittedName>
</protein>
<organism evidence="2 3">
    <name type="scientific">Cichlidogyrus casuarinus</name>
    <dbReference type="NCBI Taxonomy" id="1844966"/>
    <lineage>
        <taxon>Eukaryota</taxon>
        <taxon>Metazoa</taxon>
        <taxon>Spiralia</taxon>
        <taxon>Lophotrochozoa</taxon>
        <taxon>Platyhelminthes</taxon>
        <taxon>Monogenea</taxon>
        <taxon>Monopisthocotylea</taxon>
        <taxon>Dactylogyridea</taxon>
        <taxon>Ancyrocephalidae</taxon>
        <taxon>Cichlidogyrus</taxon>
    </lineage>
</organism>
<dbReference type="Proteomes" id="UP001626550">
    <property type="component" value="Unassembled WGS sequence"/>
</dbReference>
<comment type="caution">
    <text evidence="2">The sequence shown here is derived from an EMBL/GenBank/DDBJ whole genome shotgun (WGS) entry which is preliminary data.</text>
</comment>
<feature type="region of interest" description="Disordered" evidence="1">
    <location>
        <begin position="1"/>
        <end position="21"/>
    </location>
</feature>
<accession>A0ABD2PVV6</accession>
<reference evidence="2 3" key="1">
    <citation type="submission" date="2024-11" db="EMBL/GenBank/DDBJ databases">
        <title>Adaptive evolution of stress response genes in parasites aligns with host niche diversity.</title>
        <authorList>
            <person name="Hahn C."/>
            <person name="Resl P."/>
        </authorList>
    </citation>
    <scope>NUCLEOTIDE SEQUENCE [LARGE SCALE GENOMIC DNA]</scope>
    <source>
        <strain evidence="2">EGGRZ-B1_66</strain>
        <tissue evidence="2">Body</tissue>
    </source>
</reference>
<evidence type="ECO:0000313" key="3">
    <source>
        <dbReference type="Proteomes" id="UP001626550"/>
    </source>
</evidence>
<gene>
    <name evidence="2" type="ORF">Ciccas_010025</name>
</gene>
<evidence type="ECO:0000256" key="1">
    <source>
        <dbReference type="SAM" id="MobiDB-lite"/>
    </source>
</evidence>
<dbReference type="AlphaFoldDB" id="A0ABD2PVV6"/>
<evidence type="ECO:0000313" key="2">
    <source>
        <dbReference type="EMBL" id="KAL3311394.1"/>
    </source>
</evidence>
<name>A0ABD2PVV6_9PLAT</name>
<dbReference type="EMBL" id="JBJKFK010002253">
    <property type="protein sequence ID" value="KAL3311394.1"/>
    <property type="molecule type" value="Genomic_DNA"/>
</dbReference>
<keyword evidence="3" id="KW-1185">Reference proteome</keyword>
<sequence length="366" mass="41515">MEAGAAAKEHTDNKTVSPEGTAVDNKTAMLIQFLNKSRGELNKLYAIDTPLEGSVVQCQSAMRHNSKIRVLLDIRDCPLELFYTFVDASEMFATKYPDVIESFQVLVPKQSQSQKRIKKYLGLKPMHSHFFSFRKGYFKPMPFPSRLLNFLSDAKLAFGVGCLPRELEGTMVYKAKSWNSCFEHLDNLLQDISQFPAKLINCKHTIDLMKHISGNSLTPTTEEGGTMTASDWFACEKEQILSLSGLLKALQLSETLQKSLEQVKKESGLFVPWLHQTWLFNHHLRLNMQLIKAEIDTALEQVEIHFMSFQRIQACLHEIQKHVNWINVVGLPAIATYPKVCCLAKAEALETNFQRDIYEPGKVSSA</sequence>